<dbReference type="PANTHER" id="PTHR19879:SF9">
    <property type="entry name" value="TRANSCRIPTION INITIATION FACTOR TFIID SUBUNIT 5"/>
    <property type="match status" value="1"/>
</dbReference>
<proteinExistence type="predicted"/>
<dbReference type="SUPFAM" id="SSF50998">
    <property type="entry name" value="Quinoprotein alcohol dehydrogenase-like"/>
    <property type="match status" value="1"/>
</dbReference>
<evidence type="ECO:0000259" key="2">
    <source>
        <dbReference type="Pfam" id="PF20703"/>
    </source>
</evidence>
<dbReference type="Gene3D" id="2.130.10.10">
    <property type="entry name" value="YVTN repeat-like/Quinoprotein amine dehydrogenase"/>
    <property type="match status" value="4"/>
</dbReference>
<dbReference type="InterPro" id="IPR019734">
    <property type="entry name" value="TPR_rpt"/>
</dbReference>
<dbReference type="Proteomes" id="UP001597375">
    <property type="component" value="Unassembled WGS sequence"/>
</dbReference>
<evidence type="ECO:0000313" key="4">
    <source>
        <dbReference type="Proteomes" id="UP001597375"/>
    </source>
</evidence>
<dbReference type="PROSITE" id="PS50294">
    <property type="entry name" value="WD_REPEATS_REGION"/>
    <property type="match status" value="1"/>
</dbReference>
<dbReference type="InterPro" id="IPR015943">
    <property type="entry name" value="WD40/YVTN_repeat-like_dom_sf"/>
</dbReference>
<dbReference type="InterPro" id="IPR049052">
    <property type="entry name" value="nSTAND1"/>
</dbReference>
<dbReference type="Gene3D" id="1.25.40.10">
    <property type="entry name" value="Tetratricopeptide repeat domain"/>
    <property type="match status" value="1"/>
</dbReference>
<gene>
    <name evidence="3" type="ORF">ACFSSA_15050</name>
</gene>
<sequence>MNIRIFFSSPGDVKMERETAKRIVDRLQTEIGDTASIQPYFWEHEVMVATKDYQENIPQMDDFDIVVCILWSRLGTPLDPSRHPKPGGGGFKSGTEYEFFTAMQAHELKGTPDIFVFRNTTEPRRPSRPKEVREMVDREIDRLDNFFDTYFQDDTFFTRAINIYSTLGEFEEKLTIALRSYITGRIPLVSPGPDSAKKNKPTYNRQPYLGLASFDYKDAPVFFGRTAQIGEIITSFQSQELDAQTNTEHPPKHFVLILGSSGSGKSSLARAGILPMLTNPGVIEGANEWRTAIFKPADVASDPILALVQSLDTPLGLPELFADGTTPREIADLIRTQPAGGGLLLRQALTQAGALALTKRKRELEEMRKLFLSEHREEDARLLRDKIDTLSPPAVRIALLADQLEELFTSDLSPDTLSSFMEILIALANSGRVFLLATLRSDFYPRCLEFPALVDLMQGSGTYALPAPSASDIGQMIRQPAAIAGLAFEENISSGENLDELLRDAALKDPTALPLLSYTLEQLYEQRTPEGLLTLKAYHQLGGLEGAIGSRAESIFSSLPTDAQGQFDSLCKQLVTLQEGGEPTRRRAYYPTLTRTPEAKTLVDALVNARLLTADQSPSGERIVSVAHEALLRHWPRLVAWVDDNRIFLNTRTRVASRLADWMEKDKSDDYLIPRGPNLSAAESILAGHLASLDPLEIEFIGKSADRIRKEDQRHLRNARLITAGAIVLCLIAIAGGILAIGAKRNAQKERNAAIAQEKLAKEAEAKAVSSEARSAYINGIERLEAGKSREGLTALGQALTIKPKHTGALARLYSEQLYSLPKPIPVRSFHANTSFRQRITGGQIGPKQYVAFITDKGKPQLFDLNELKEVPGPWNEEPDSLAPVSAVDSAFALNIREDLSLRVWNTKTKEQSAVLNATPGFAQLLVSLDGKYFAEALNSGDVSLYETRSGEKKYHWEQKGSPAWLADSRNSYVICASLEELVIFDRKQKKVSARLTDPDFQFLSARPALPADLGSAQHIAIVHLRKRDTFPVVDQLRFLDIAKGEFIENSRTLEYNAFIWDFMPSPDGTSVAVAIQGSEPRLQHISDPSKDRTFECGGYATKIAISPDERLIVSAQSDGTVYIHDAASAKQVFDVIRHPARLEDLLLSWDGRYLLTSTSQIAMIWDLAVGPALTLPLGTPEYVQQTELTEKELILKSPDHIYTYDPVSLTESEIPNPRPKDSTGWLVDQKIKTAAAYFDKGVVGFYDLSSNPPSQKPVWVSPNETVDHWAISPDGTLFASFSNGELFIVSTSDASILSKSKTGKIAPSLIEFTPDNGTLIALAPATGNQNNQVQLRAWNVASGESIALEHPVLYSSSFWISPDSQWLAVSANGSAAASEYFMYLWDFSDLTKAPESIMHTDFITAAAFNSDSSLLGVSGADRKLRVWSIPDCKPMSDAIVDSFGQIDVFTFSPDSKAIATISSNQGKSTIRSWDWREALPVSRSFELPTLAHTIRFTPDGNRVLIIAPEHQAGTSTRQLIYTREIHPPADMTEQILPLTEASTALKIRDTLVPIPCNPSDSWDEVRKAFPDSWFLKSPALRKISPAIDVDSMRWIEDSGITMDELLAALPSVGLAHASIAHWQQANLEKTRKHLNSLPAGSTEYQEAFVKLKETQARIDRLVTFGERNAQTDPSVCYHLAHQARAAGNEVRCRIFAKKALEIDPHHENALHLLAVSYEGEKRFDKAIPLLVTLVEDHPGKVIYHYRLGLNYWSSGDKVSAEKEFFKVTDDGTVSANNLGTMNFLLGRNQEALSQFKKAAEEQKRTAEDKQYELDSLVYLIVGHYAANEKEKAVDWYKELIEKEPKAGDLAVVQSLTITRELVDTLVSALKLTLERHPELAPSANDQP</sequence>
<dbReference type="Pfam" id="PF00400">
    <property type="entry name" value="WD40"/>
    <property type="match status" value="2"/>
</dbReference>
<dbReference type="Pfam" id="PF20703">
    <property type="entry name" value="nSTAND1"/>
    <property type="match status" value="1"/>
</dbReference>
<comment type="caution">
    <text evidence="3">The sequence shown here is derived from an EMBL/GenBank/DDBJ whole genome shotgun (WGS) entry which is preliminary data.</text>
</comment>
<keyword evidence="4" id="KW-1185">Reference proteome</keyword>
<keyword evidence="1" id="KW-0853">WD repeat</keyword>
<protein>
    <submittedName>
        <fullName evidence="3">WD40 repeat domain-containing protein</fullName>
    </submittedName>
</protein>
<reference evidence="4" key="1">
    <citation type="journal article" date="2019" name="Int. J. Syst. Evol. Microbiol.">
        <title>The Global Catalogue of Microorganisms (GCM) 10K type strain sequencing project: providing services to taxonomists for standard genome sequencing and annotation.</title>
        <authorList>
            <consortium name="The Broad Institute Genomics Platform"/>
            <consortium name="The Broad Institute Genome Sequencing Center for Infectious Disease"/>
            <person name="Wu L."/>
            <person name="Ma J."/>
        </authorList>
    </citation>
    <scope>NUCLEOTIDE SEQUENCE [LARGE SCALE GENOMIC DNA]</scope>
    <source>
        <strain evidence="4">CGMCC 4.7106</strain>
    </source>
</reference>
<dbReference type="SMART" id="SM00028">
    <property type="entry name" value="TPR"/>
    <property type="match status" value="5"/>
</dbReference>
<dbReference type="InterPro" id="IPR027417">
    <property type="entry name" value="P-loop_NTPase"/>
</dbReference>
<evidence type="ECO:0000313" key="3">
    <source>
        <dbReference type="EMBL" id="MFD2257996.1"/>
    </source>
</evidence>
<dbReference type="RefSeq" id="WP_386821432.1">
    <property type="nucleotide sequence ID" value="NZ_JBHUIT010000034.1"/>
</dbReference>
<accession>A0ABW5DB86</accession>
<dbReference type="SUPFAM" id="SSF48452">
    <property type="entry name" value="TPR-like"/>
    <property type="match status" value="1"/>
</dbReference>
<dbReference type="SMART" id="SM00320">
    <property type="entry name" value="WD40"/>
    <property type="match status" value="4"/>
</dbReference>
<feature type="domain" description="Novel STAND NTPase 1" evidence="2">
    <location>
        <begin position="207"/>
        <end position="669"/>
    </location>
</feature>
<dbReference type="PANTHER" id="PTHR19879">
    <property type="entry name" value="TRANSCRIPTION INITIATION FACTOR TFIID"/>
    <property type="match status" value="1"/>
</dbReference>
<organism evidence="3 4">
    <name type="scientific">Luteolibacter algae</name>
    <dbReference type="NCBI Taxonomy" id="454151"/>
    <lineage>
        <taxon>Bacteria</taxon>
        <taxon>Pseudomonadati</taxon>
        <taxon>Verrucomicrobiota</taxon>
        <taxon>Verrucomicrobiia</taxon>
        <taxon>Verrucomicrobiales</taxon>
        <taxon>Verrucomicrobiaceae</taxon>
        <taxon>Luteolibacter</taxon>
    </lineage>
</organism>
<name>A0ABW5DB86_9BACT</name>
<dbReference type="InterPro" id="IPR001680">
    <property type="entry name" value="WD40_rpt"/>
</dbReference>
<dbReference type="SUPFAM" id="SSF82171">
    <property type="entry name" value="DPP6 N-terminal domain-like"/>
    <property type="match status" value="1"/>
</dbReference>
<dbReference type="EMBL" id="JBHUIT010000034">
    <property type="protein sequence ID" value="MFD2257996.1"/>
    <property type="molecule type" value="Genomic_DNA"/>
</dbReference>
<dbReference type="PROSITE" id="PS50082">
    <property type="entry name" value="WD_REPEATS_2"/>
    <property type="match status" value="1"/>
</dbReference>
<feature type="repeat" description="WD" evidence="1">
    <location>
        <begin position="1397"/>
        <end position="1430"/>
    </location>
</feature>
<dbReference type="SUPFAM" id="SSF52540">
    <property type="entry name" value="P-loop containing nucleoside triphosphate hydrolases"/>
    <property type="match status" value="1"/>
</dbReference>
<dbReference type="InterPro" id="IPR011047">
    <property type="entry name" value="Quinoprotein_ADH-like_sf"/>
</dbReference>
<dbReference type="InterPro" id="IPR011990">
    <property type="entry name" value="TPR-like_helical_dom_sf"/>
</dbReference>
<evidence type="ECO:0000256" key="1">
    <source>
        <dbReference type="PROSITE-ProRule" id="PRU00221"/>
    </source>
</evidence>